<feature type="domain" description="RNase H type-1" evidence="1">
    <location>
        <begin position="65"/>
        <end position="150"/>
    </location>
</feature>
<dbReference type="InterPro" id="IPR036397">
    <property type="entry name" value="RNaseH_sf"/>
</dbReference>
<dbReference type="InterPro" id="IPR053151">
    <property type="entry name" value="RNase_H-like"/>
</dbReference>
<dbReference type="PANTHER" id="PTHR47723:SF19">
    <property type="entry name" value="POLYNUCLEOTIDYL TRANSFERASE, RIBONUCLEASE H-LIKE SUPERFAMILY PROTEIN"/>
    <property type="match status" value="1"/>
</dbReference>
<dbReference type="PANTHER" id="PTHR47723">
    <property type="entry name" value="OS05G0353850 PROTEIN"/>
    <property type="match status" value="1"/>
</dbReference>
<accession>A0ABR2R4E7</accession>
<evidence type="ECO:0000259" key="1">
    <source>
        <dbReference type="Pfam" id="PF13456"/>
    </source>
</evidence>
<dbReference type="SUPFAM" id="SSF53098">
    <property type="entry name" value="Ribonuclease H-like"/>
    <property type="match status" value="1"/>
</dbReference>
<comment type="caution">
    <text evidence="2">The sequence shown here is derived from an EMBL/GenBank/DDBJ whole genome shotgun (WGS) entry which is preliminary data.</text>
</comment>
<keyword evidence="3" id="KW-1185">Reference proteome</keyword>
<dbReference type="EMBL" id="JBBPBN010000026">
    <property type="protein sequence ID" value="KAK9007812.1"/>
    <property type="molecule type" value="Genomic_DNA"/>
</dbReference>
<name>A0ABR2R4E7_9ROSI</name>
<reference evidence="2 3" key="1">
    <citation type="journal article" date="2024" name="G3 (Bethesda)">
        <title>Genome assembly of Hibiscus sabdariffa L. provides insights into metabolisms of medicinal natural products.</title>
        <authorList>
            <person name="Kim T."/>
        </authorList>
    </citation>
    <scope>NUCLEOTIDE SEQUENCE [LARGE SCALE GENOMIC DNA]</scope>
    <source>
        <strain evidence="2">TK-2024</strain>
        <tissue evidence="2">Old leaves</tissue>
    </source>
</reference>
<dbReference type="InterPro" id="IPR012337">
    <property type="entry name" value="RNaseH-like_sf"/>
</dbReference>
<evidence type="ECO:0000313" key="3">
    <source>
        <dbReference type="Proteomes" id="UP001396334"/>
    </source>
</evidence>
<dbReference type="Gene3D" id="3.30.420.10">
    <property type="entry name" value="Ribonuclease H-like superfamily/Ribonuclease H"/>
    <property type="match status" value="1"/>
</dbReference>
<dbReference type="InterPro" id="IPR044730">
    <property type="entry name" value="RNase_H-like_dom_plant"/>
</dbReference>
<gene>
    <name evidence="2" type="ORF">V6N11_074729</name>
</gene>
<proteinExistence type="predicted"/>
<dbReference type="CDD" id="cd06222">
    <property type="entry name" value="RNase_H_like"/>
    <property type="match status" value="1"/>
</dbReference>
<organism evidence="2 3">
    <name type="scientific">Hibiscus sabdariffa</name>
    <name type="common">roselle</name>
    <dbReference type="NCBI Taxonomy" id="183260"/>
    <lineage>
        <taxon>Eukaryota</taxon>
        <taxon>Viridiplantae</taxon>
        <taxon>Streptophyta</taxon>
        <taxon>Embryophyta</taxon>
        <taxon>Tracheophyta</taxon>
        <taxon>Spermatophyta</taxon>
        <taxon>Magnoliopsida</taxon>
        <taxon>eudicotyledons</taxon>
        <taxon>Gunneridae</taxon>
        <taxon>Pentapetalae</taxon>
        <taxon>rosids</taxon>
        <taxon>malvids</taxon>
        <taxon>Malvales</taxon>
        <taxon>Malvaceae</taxon>
        <taxon>Malvoideae</taxon>
        <taxon>Hibiscus</taxon>
    </lineage>
</organism>
<evidence type="ECO:0000313" key="2">
    <source>
        <dbReference type="EMBL" id="KAK9007812.1"/>
    </source>
</evidence>
<dbReference type="Proteomes" id="UP001396334">
    <property type="component" value="Unassembled WGS sequence"/>
</dbReference>
<dbReference type="Pfam" id="PF13456">
    <property type="entry name" value="RVT_3"/>
    <property type="match status" value="1"/>
</dbReference>
<dbReference type="InterPro" id="IPR002156">
    <property type="entry name" value="RNaseH_domain"/>
</dbReference>
<protein>
    <recommendedName>
        <fullName evidence="1">RNase H type-1 domain-containing protein</fullName>
    </recommendedName>
</protein>
<sequence>MDGSQCYGVSKSLRGIRFGARSVPTFTKNNIEGPSVCPYGISKGYELSPADIDVVETDMGLVGFAKFIGVCSIVKAELWGIYNGLLRVWAHQIQRIIESDSLETLHMVQSASCDHVTLGLVLHIKELCSRNWVITFNHVRCKENCVADRMTRLAVMNNFIVQVFDVPPPVVEGLVLLEMAEEIVNNWGNSSLVQLSGLLFSFLESLVDRLRNYGEIFVFF</sequence>